<comment type="similarity">
    <text evidence="1">Belongs to the alkB family.</text>
</comment>
<protein>
    <submittedName>
        <fullName evidence="4">2-oxoglutarate (2OG) and Fe(II)-dependent oxygenase superfamily protein</fullName>
    </submittedName>
</protein>
<dbReference type="Proteomes" id="UP000245207">
    <property type="component" value="Unassembled WGS sequence"/>
</dbReference>
<organism evidence="4 5">
    <name type="scientific">Artemisia annua</name>
    <name type="common">Sweet wormwood</name>
    <dbReference type="NCBI Taxonomy" id="35608"/>
    <lineage>
        <taxon>Eukaryota</taxon>
        <taxon>Viridiplantae</taxon>
        <taxon>Streptophyta</taxon>
        <taxon>Embryophyta</taxon>
        <taxon>Tracheophyta</taxon>
        <taxon>Spermatophyta</taxon>
        <taxon>Magnoliopsida</taxon>
        <taxon>eudicotyledons</taxon>
        <taxon>Gunneridae</taxon>
        <taxon>Pentapetalae</taxon>
        <taxon>asterids</taxon>
        <taxon>campanulids</taxon>
        <taxon>Asterales</taxon>
        <taxon>Asteraceae</taxon>
        <taxon>Asteroideae</taxon>
        <taxon>Anthemideae</taxon>
        <taxon>Artemisiinae</taxon>
        <taxon>Artemisia</taxon>
    </lineage>
</organism>
<feature type="compositionally biased region" description="Basic and acidic residues" evidence="2">
    <location>
        <begin position="573"/>
        <end position="584"/>
    </location>
</feature>
<comment type="caution">
    <text evidence="4">The sequence shown here is derived from an EMBL/GenBank/DDBJ whole genome shotgun (WGS) entry which is preliminary data.</text>
</comment>
<dbReference type="Gene3D" id="2.60.120.590">
    <property type="entry name" value="Alpha-ketoglutarate-dependent dioxygenase AlkB-like"/>
    <property type="match status" value="1"/>
</dbReference>
<dbReference type="InterPro" id="IPR037151">
    <property type="entry name" value="AlkB-like_sf"/>
</dbReference>
<evidence type="ECO:0000313" key="4">
    <source>
        <dbReference type="EMBL" id="PWA68941.1"/>
    </source>
</evidence>
<sequence>MINNGAPVEEEDDPFLSGYNDADLRTVSEFLSNWLPFLSKGLCHHCSDSLVHRVHSLNRFEYASEQSHQEVEVHLSTPNHTDLKDETYIVDTEDTNSLGSWKDGAYGVSGHIEETSGSERVQSPEYFKTPTPRRSWADMAQEELEADEEEETREHFGNYNGRLQGKGEVRTAQKLELSREQRERIRFTNVTRKKDFICLERVNGKLVNILEGLELHYGVFSSPEQKRIVNFVYELQEKGKNGKLKERTFTAPQKWMRGKGRVTIQFGCCYNYATDRNGNPPGILRNELVDPIPHLFKVIIKRLVAWHVLPPTCVPDSCIVNIYDEGDCIPPHIDNHDFLRPFCTVSFLSECNILFGSKLEIQGPGEFSGSYKIPLPVGSVLVLNGNGADVAKHCVPAVPTKRISITFRKMDESKWPAGFHPEPDLQGLEPLVYESDTPKGGSSISKPQSQVSNRQAFRRDGFVAETDLRGLEPVAYESDRPKSSSSISKPHSHPSNRQGFRRDGFAPEPDLRGLERVSGSSISKPQSQFSNRQASRRDGFVAEPDLRRLEPVAYESDRPKSVSSISKPHIHPSNREPYRRDETRGLLGSQPRFYGQSQTRQQGPSPGYRRNGRLEY</sequence>
<dbReference type="STRING" id="35608.A0A2U1N614"/>
<feature type="compositionally biased region" description="Basic and acidic residues" evidence="2">
    <location>
        <begin position="500"/>
        <end position="515"/>
    </location>
</feature>
<evidence type="ECO:0000259" key="3">
    <source>
        <dbReference type="PROSITE" id="PS51471"/>
    </source>
</evidence>
<feature type="region of interest" description="Disordered" evidence="2">
    <location>
        <begin position="114"/>
        <end position="133"/>
    </location>
</feature>
<dbReference type="EMBL" id="PKPP01003535">
    <property type="protein sequence ID" value="PWA68941.1"/>
    <property type="molecule type" value="Genomic_DNA"/>
</dbReference>
<dbReference type="PANTHER" id="PTHR31447:SF5">
    <property type="entry name" value="FE2OG DIOXYGENASE DOMAIN-CONTAINING PROTEIN"/>
    <property type="match status" value="1"/>
</dbReference>
<gene>
    <name evidence="4" type="ORF">CTI12_AA289480</name>
</gene>
<evidence type="ECO:0000256" key="2">
    <source>
        <dbReference type="SAM" id="MobiDB-lite"/>
    </source>
</evidence>
<dbReference type="OrthoDB" id="271595at2759"/>
<dbReference type="InterPro" id="IPR027450">
    <property type="entry name" value="AlkB-like"/>
</dbReference>
<feature type="region of interest" description="Disordered" evidence="2">
    <location>
        <begin position="473"/>
        <end position="616"/>
    </location>
</feature>
<accession>A0A2U1N614</accession>
<feature type="compositionally biased region" description="Basic and acidic residues" evidence="2">
    <location>
        <begin position="535"/>
        <end position="560"/>
    </location>
</feature>
<feature type="domain" description="Fe2OG dioxygenase" evidence="3">
    <location>
        <begin position="314"/>
        <end position="411"/>
    </location>
</feature>
<dbReference type="GO" id="GO:0006402">
    <property type="term" value="P:mRNA catabolic process"/>
    <property type="evidence" value="ECO:0007669"/>
    <property type="project" value="InterPro"/>
</dbReference>
<dbReference type="Pfam" id="PF13532">
    <property type="entry name" value="2OG-FeII_Oxy_2"/>
    <property type="match status" value="1"/>
</dbReference>
<dbReference type="PROSITE" id="PS51471">
    <property type="entry name" value="FE2OG_OXY"/>
    <property type="match status" value="1"/>
</dbReference>
<dbReference type="InterPro" id="IPR005123">
    <property type="entry name" value="Oxoglu/Fe-dep_dioxygenase_dom"/>
</dbReference>
<dbReference type="GO" id="GO:0003729">
    <property type="term" value="F:mRNA binding"/>
    <property type="evidence" value="ECO:0007669"/>
    <property type="project" value="InterPro"/>
</dbReference>
<keyword evidence="5" id="KW-1185">Reference proteome</keyword>
<dbReference type="PANTHER" id="PTHR31447">
    <property type="entry name" value="HYDROXYPROLINE-RICH GLYCOPROTEIN FAMILY PROTEIN-RELATED"/>
    <property type="match status" value="1"/>
</dbReference>
<evidence type="ECO:0000313" key="5">
    <source>
        <dbReference type="Proteomes" id="UP000245207"/>
    </source>
</evidence>
<name>A0A2U1N614_ARTAN</name>
<dbReference type="GO" id="GO:0032451">
    <property type="term" value="F:demethylase activity"/>
    <property type="evidence" value="ECO:0007669"/>
    <property type="project" value="InterPro"/>
</dbReference>
<feature type="compositionally biased region" description="Low complexity" evidence="2">
    <location>
        <begin position="483"/>
        <end position="495"/>
    </location>
</feature>
<feature type="compositionally biased region" description="Polar residues" evidence="2">
    <location>
        <begin position="518"/>
        <end position="533"/>
    </location>
</feature>
<feature type="compositionally biased region" description="Polar residues" evidence="2">
    <location>
        <begin position="595"/>
        <end position="604"/>
    </location>
</feature>
<proteinExistence type="inferred from homology"/>
<reference evidence="4 5" key="1">
    <citation type="journal article" date="2018" name="Mol. Plant">
        <title>The genome of Artemisia annua provides insight into the evolution of Asteraceae family and artemisinin biosynthesis.</title>
        <authorList>
            <person name="Shen Q."/>
            <person name="Zhang L."/>
            <person name="Liao Z."/>
            <person name="Wang S."/>
            <person name="Yan T."/>
            <person name="Shi P."/>
            <person name="Liu M."/>
            <person name="Fu X."/>
            <person name="Pan Q."/>
            <person name="Wang Y."/>
            <person name="Lv Z."/>
            <person name="Lu X."/>
            <person name="Zhang F."/>
            <person name="Jiang W."/>
            <person name="Ma Y."/>
            <person name="Chen M."/>
            <person name="Hao X."/>
            <person name="Li L."/>
            <person name="Tang Y."/>
            <person name="Lv G."/>
            <person name="Zhou Y."/>
            <person name="Sun X."/>
            <person name="Brodelius P.E."/>
            <person name="Rose J.K.C."/>
            <person name="Tang K."/>
        </authorList>
    </citation>
    <scope>NUCLEOTIDE SEQUENCE [LARGE SCALE GENOMIC DNA]</scope>
    <source>
        <strain evidence="5">cv. Huhao1</strain>
        <tissue evidence="4">Leaf</tissue>
    </source>
</reference>
<feature type="compositionally biased region" description="Polar residues" evidence="2">
    <location>
        <begin position="440"/>
        <end position="455"/>
    </location>
</feature>
<feature type="region of interest" description="Disordered" evidence="2">
    <location>
        <begin position="418"/>
        <end position="458"/>
    </location>
</feature>
<evidence type="ECO:0000256" key="1">
    <source>
        <dbReference type="ARBA" id="ARBA00007879"/>
    </source>
</evidence>
<dbReference type="AlphaFoldDB" id="A0A2U1N614"/>
<dbReference type="SUPFAM" id="SSF51197">
    <property type="entry name" value="Clavaminate synthase-like"/>
    <property type="match status" value="1"/>
</dbReference>
<dbReference type="InterPro" id="IPR044842">
    <property type="entry name" value="ALKBH9B/ALKBH10B-like"/>
</dbReference>